<evidence type="ECO:0000313" key="13">
    <source>
        <dbReference type="EMBL" id="KAF6353439.1"/>
    </source>
</evidence>
<name>A0A7J7XUW9_PIPKU</name>
<evidence type="ECO:0000256" key="2">
    <source>
        <dbReference type="ARBA" id="ARBA00022692"/>
    </source>
</evidence>
<comment type="similarity">
    <text evidence="9">Belongs to the G-protein coupled receptor 1 family.</text>
</comment>
<dbReference type="Pfam" id="PF00001">
    <property type="entry name" value="7tm_1"/>
    <property type="match status" value="1"/>
</dbReference>
<dbReference type="GO" id="GO:0009897">
    <property type="term" value="C:external side of plasma membrane"/>
    <property type="evidence" value="ECO:0007669"/>
    <property type="project" value="TreeGrafter"/>
</dbReference>
<feature type="transmembrane region" description="Helical" evidence="10">
    <location>
        <begin position="73"/>
        <end position="92"/>
    </location>
</feature>
<keyword evidence="4 9" id="KW-0297">G-protein coupled receptor</keyword>
<keyword evidence="7" id="KW-0325">Glycoprotein</keyword>
<dbReference type="PRINTS" id="PR00237">
    <property type="entry name" value="GPCRRHODOPSN"/>
</dbReference>
<keyword evidence="3 10" id="KW-1133">Transmembrane helix</keyword>
<dbReference type="InterPro" id="IPR050119">
    <property type="entry name" value="CCR1-9-like"/>
</dbReference>
<dbReference type="GO" id="GO:0030593">
    <property type="term" value="P:neutrophil chemotaxis"/>
    <property type="evidence" value="ECO:0007669"/>
    <property type="project" value="TreeGrafter"/>
</dbReference>
<dbReference type="Proteomes" id="UP000558488">
    <property type="component" value="Unassembled WGS sequence"/>
</dbReference>
<evidence type="ECO:0000256" key="10">
    <source>
        <dbReference type="SAM" id="Phobius"/>
    </source>
</evidence>
<reference evidence="13 14" key="1">
    <citation type="journal article" date="2020" name="Nature">
        <title>Six reference-quality genomes reveal evolution of bat adaptations.</title>
        <authorList>
            <person name="Jebb D."/>
            <person name="Huang Z."/>
            <person name="Pippel M."/>
            <person name="Hughes G.M."/>
            <person name="Lavrichenko K."/>
            <person name="Devanna P."/>
            <person name="Winkler S."/>
            <person name="Jermiin L.S."/>
            <person name="Skirmuntt E.C."/>
            <person name="Katzourakis A."/>
            <person name="Burkitt-Gray L."/>
            <person name="Ray D.A."/>
            <person name="Sullivan K.A.M."/>
            <person name="Roscito J.G."/>
            <person name="Kirilenko B.M."/>
            <person name="Davalos L.M."/>
            <person name="Corthals A.P."/>
            <person name="Power M.L."/>
            <person name="Jones G."/>
            <person name="Ransome R.D."/>
            <person name="Dechmann D.K.N."/>
            <person name="Locatelli A.G."/>
            <person name="Puechmaille S.J."/>
            <person name="Fedrigo O."/>
            <person name="Jarvis E.D."/>
            <person name="Hiller M."/>
            <person name="Vernes S.C."/>
            <person name="Myers E.W."/>
            <person name="Teeling E.C."/>
        </authorList>
    </citation>
    <scope>NUCLEOTIDE SEQUENCE [LARGE SCALE GENOMIC DNA]</scope>
    <source>
        <strain evidence="13">MPipKuh1</strain>
        <tissue evidence="13">Flight muscle</tissue>
    </source>
</reference>
<dbReference type="PROSITE" id="PS50262">
    <property type="entry name" value="G_PROTEIN_RECEP_F1_2"/>
    <property type="match status" value="1"/>
</dbReference>
<dbReference type="InterPro" id="IPR000276">
    <property type="entry name" value="GPCR_Rhodpsn"/>
</dbReference>
<keyword evidence="2 9" id="KW-0812">Transmembrane</keyword>
<dbReference type="EMBL" id="JACAGB010000007">
    <property type="protein sequence ID" value="KAF6353439.1"/>
    <property type="molecule type" value="Genomic_DNA"/>
</dbReference>
<feature type="transmembrane region" description="Helical" evidence="10">
    <location>
        <begin position="42"/>
        <end position="66"/>
    </location>
</feature>
<evidence type="ECO:0000256" key="4">
    <source>
        <dbReference type="ARBA" id="ARBA00023040"/>
    </source>
</evidence>
<sequence length="146" mass="16633">MAVLLFVLTLFIWATSKAKGWIVGTPLCKVDSPLKKVNFYSGILLLACISVDRYLAIVHAILTLTLKRHWVKFICLGIWALSLILALPIFVFRKTYQPPLSSPVCYEDLSDNTYQQGVLGQGEQAFLCWLLFRGHFYYPLRPPLLL</sequence>
<dbReference type="AlphaFoldDB" id="A0A7J7XUW9"/>
<dbReference type="GO" id="GO:0006955">
    <property type="term" value="P:immune response"/>
    <property type="evidence" value="ECO:0007669"/>
    <property type="project" value="TreeGrafter"/>
</dbReference>
<proteinExistence type="inferred from homology"/>
<dbReference type="GO" id="GO:0019722">
    <property type="term" value="P:calcium-mediated signaling"/>
    <property type="evidence" value="ECO:0007669"/>
    <property type="project" value="TreeGrafter"/>
</dbReference>
<dbReference type="PANTHER" id="PTHR10489:SF689">
    <property type="entry name" value="C-X-C CHEMOKINE RECEPTOR TYPE 2"/>
    <property type="match status" value="1"/>
</dbReference>
<evidence type="ECO:0000313" key="14">
    <source>
        <dbReference type="Proteomes" id="UP000558488"/>
    </source>
</evidence>
<evidence type="ECO:0000256" key="3">
    <source>
        <dbReference type="ARBA" id="ARBA00022989"/>
    </source>
</evidence>
<keyword evidence="11" id="KW-0732">Signal</keyword>
<protein>
    <recommendedName>
        <fullName evidence="12">G-protein coupled receptors family 1 profile domain-containing protein</fullName>
    </recommendedName>
</protein>
<evidence type="ECO:0000256" key="11">
    <source>
        <dbReference type="SAM" id="SignalP"/>
    </source>
</evidence>
<comment type="caution">
    <text evidence="13">The sequence shown here is derived from an EMBL/GenBank/DDBJ whole genome shotgun (WGS) entry which is preliminary data.</text>
</comment>
<keyword evidence="5 10" id="KW-0472">Membrane</keyword>
<keyword evidence="8 9" id="KW-0807">Transducer</keyword>
<evidence type="ECO:0000256" key="6">
    <source>
        <dbReference type="ARBA" id="ARBA00023170"/>
    </source>
</evidence>
<feature type="domain" description="G-protein coupled receptors family 1 profile" evidence="12">
    <location>
        <begin position="1"/>
        <end position="146"/>
    </location>
</feature>
<evidence type="ECO:0000256" key="8">
    <source>
        <dbReference type="ARBA" id="ARBA00023224"/>
    </source>
</evidence>
<dbReference type="SUPFAM" id="SSF81321">
    <property type="entry name" value="Family A G protein-coupled receptor-like"/>
    <property type="match status" value="1"/>
</dbReference>
<evidence type="ECO:0000256" key="9">
    <source>
        <dbReference type="RuleBase" id="RU000688"/>
    </source>
</evidence>
<dbReference type="GO" id="GO:0019957">
    <property type="term" value="F:C-C chemokine binding"/>
    <property type="evidence" value="ECO:0007669"/>
    <property type="project" value="TreeGrafter"/>
</dbReference>
<comment type="subcellular location">
    <subcellularLocation>
        <location evidence="1">Membrane</location>
        <topology evidence="1">Multi-pass membrane protein</topology>
    </subcellularLocation>
</comment>
<gene>
    <name evidence="13" type="ORF">mPipKuh1_010410</name>
</gene>
<organism evidence="13 14">
    <name type="scientific">Pipistrellus kuhlii</name>
    <name type="common">Kuhl's pipistrelle</name>
    <dbReference type="NCBI Taxonomy" id="59472"/>
    <lineage>
        <taxon>Eukaryota</taxon>
        <taxon>Metazoa</taxon>
        <taxon>Chordata</taxon>
        <taxon>Craniata</taxon>
        <taxon>Vertebrata</taxon>
        <taxon>Euteleostomi</taxon>
        <taxon>Mammalia</taxon>
        <taxon>Eutheria</taxon>
        <taxon>Laurasiatheria</taxon>
        <taxon>Chiroptera</taxon>
        <taxon>Yangochiroptera</taxon>
        <taxon>Vespertilionidae</taxon>
        <taxon>Pipistrellus</taxon>
    </lineage>
</organism>
<dbReference type="PANTHER" id="PTHR10489">
    <property type="entry name" value="CELL ADHESION MOLECULE"/>
    <property type="match status" value="1"/>
</dbReference>
<evidence type="ECO:0000256" key="7">
    <source>
        <dbReference type="ARBA" id="ARBA00023180"/>
    </source>
</evidence>
<accession>A0A7J7XUW9</accession>
<dbReference type="PROSITE" id="PS00237">
    <property type="entry name" value="G_PROTEIN_RECEP_F1_1"/>
    <property type="match status" value="1"/>
</dbReference>
<dbReference type="InterPro" id="IPR017452">
    <property type="entry name" value="GPCR_Rhodpsn_7TM"/>
</dbReference>
<evidence type="ECO:0000256" key="1">
    <source>
        <dbReference type="ARBA" id="ARBA00004141"/>
    </source>
</evidence>
<keyword evidence="14" id="KW-1185">Reference proteome</keyword>
<feature type="chain" id="PRO_5029465492" description="G-protein coupled receptors family 1 profile domain-containing protein" evidence="11">
    <location>
        <begin position="19"/>
        <end position="146"/>
    </location>
</feature>
<dbReference type="GO" id="GO:0016493">
    <property type="term" value="F:C-C chemokine receptor activity"/>
    <property type="evidence" value="ECO:0007669"/>
    <property type="project" value="TreeGrafter"/>
</dbReference>
<dbReference type="Gene3D" id="1.20.1070.10">
    <property type="entry name" value="Rhodopsin 7-helix transmembrane proteins"/>
    <property type="match status" value="1"/>
</dbReference>
<dbReference type="GO" id="GO:0007204">
    <property type="term" value="P:positive regulation of cytosolic calcium ion concentration"/>
    <property type="evidence" value="ECO:0007669"/>
    <property type="project" value="TreeGrafter"/>
</dbReference>
<evidence type="ECO:0000259" key="12">
    <source>
        <dbReference type="PROSITE" id="PS50262"/>
    </source>
</evidence>
<evidence type="ECO:0000256" key="5">
    <source>
        <dbReference type="ARBA" id="ARBA00023136"/>
    </source>
</evidence>
<feature type="signal peptide" evidence="11">
    <location>
        <begin position="1"/>
        <end position="18"/>
    </location>
</feature>
<keyword evidence="6 9" id="KW-0675">Receptor</keyword>